<organism evidence="1 2">
    <name type="scientific">Pseudoroseomonas cervicalis ATCC 49957</name>
    <dbReference type="NCBI Taxonomy" id="525371"/>
    <lineage>
        <taxon>Bacteria</taxon>
        <taxon>Pseudomonadati</taxon>
        <taxon>Pseudomonadota</taxon>
        <taxon>Alphaproteobacteria</taxon>
        <taxon>Acetobacterales</taxon>
        <taxon>Roseomonadaceae</taxon>
        <taxon>Roseomonas</taxon>
    </lineage>
</organism>
<keyword evidence="2" id="KW-1185">Reference proteome</keyword>
<dbReference type="EMBL" id="ADVL01000068">
    <property type="protein sequence ID" value="EFH13419.1"/>
    <property type="molecule type" value="Genomic_DNA"/>
</dbReference>
<gene>
    <name evidence="1" type="ORF">HMPREF0731_0359</name>
</gene>
<dbReference type="RefSeq" id="WP_007005610.1">
    <property type="nucleotide sequence ID" value="NZ_GG770783.1"/>
</dbReference>
<evidence type="ECO:0000313" key="2">
    <source>
        <dbReference type="Proteomes" id="UP000005324"/>
    </source>
</evidence>
<dbReference type="AlphaFoldDB" id="D5RH00"/>
<evidence type="ECO:0000313" key="1">
    <source>
        <dbReference type="EMBL" id="EFH13419.1"/>
    </source>
</evidence>
<sequence length="103" mass="10974">MRPDDVMDSFRRLFAARPETAQGLAEARDLDSAAELLDRIGARHGIATSAAEIRGHVRRLRDELSRGELSPDQLDHIAAGVAAPGGSDLALMLSMLGQDSAVP</sequence>
<accession>D5RH00</accession>
<proteinExistence type="predicted"/>
<protein>
    <submittedName>
        <fullName evidence="1">Uncharacterized protein</fullName>
    </submittedName>
</protein>
<reference evidence="1 2" key="1">
    <citation type="submission" date="2010-04" db="EMBL/GenBank/DDBJ databases">
        <authorList>
            <person name="Qin X."/>
            <person name="Bachman B."/>
            <person name="Battles P."/>
            <person name="Bell A."/>
            <person name="Bess C."/>
            <person name="Bickham C."/>
            <person name="Chaboub L."/>
            <person name="Chen D."/>
            <person name="Coyle M."/>
            <person name="Deiros D.R."/>
            <person name="Dinh H."/>
            <person name="Forbes L."/>
            <person name="Fowler G."/>
            <person name="Francisco L."/>
            <person name="Fu Q."/>
            <person name="Gubbala S."/>
            <person name="Hale W."/>
            <person name="Han Y."/>
            <person name="Hemphill L."/>
            <person name="Highlander S.K."/>
            <person name="Hirani K."/>
            <person name="Hogues M."/>
            <person name="Jackson L."/>
            <person name="Jakkamsetti A."/>
            <person name="Javaid M."/>
            <person name="Jiang H."/>
            <person name="Korchina V."/>
            <person name="Kovar C."/>
            <person name="Lara F."/>
            <person name="Lee S."/>
            <person name="Mata R."/>
            <person name="Mathew T."/>
            <person name="Moen C."/>
            <person name="Morales K."/>
            <person name="Munidasa M."/>
            <person name="Nazareth L."/>
            <person name="Ngo R."/>
            <person name="Nguyen L."/>
            <person name="Okwuonu G."/>
            <person name="Ongeri F."/>
            <person name="Patil S."/>
            <person name="Petrosino J."/>
            <person name="Pham C."/>
            <person name="Pham P."/>
            <person name="Pu L.-L."/>
            <person name="Puazo M."/>
            <person name="Raj R."/>
            <person name="Reid J."/>
            <person name="Rouhana J."/>
            <person name="Saada N."/>
            <person name="Shang Y."/>
            <person name="Simmons D."/>
            <person name="Thornton R."/>
            <person name="Warren J."/>
            <person name="Weissenberger G."/>
            <person name="Zhang J."/>
            <person name="Zhang L."/>
            <person name="Zhou C."/>
            <person name="Zhu D."/>
            <person name="Muzny D."/>
            <person name="Worley K."/>
            <person name="Gibbs R."/>
        </authorList>
    </citation>
    <scope>NUCLEOTIDE SEQUENCE [LARGE SCALE GENOMIC DNA]</scope>
    <source>
        <strain evidence="1 2">ATCC 49957</strain>
    </source>
</reference>
<dbReference type="HOGENOM" id="CLU_2261707_0_0_5"/>
<dbReference type="OrthoDB" id="10014989at2"/>
<name>D5RH00_9PROT</name>
<comment type="caution">
    <text evidence="1">The sequence shown here is derived from an EMBL/GenBank/DDBJ whole genome shotgun (WGS) entry which is preliminary data.</text>
</comment>
<dbReference type="Proteomes" id="UP000005324">
    <property type="component" value="Unassembled WGS sequence"/>
</dbReference>